<proteinExistence type="predicted"/>
<accession>G5BVR8</accession>
<gene>
    <name evidence="1" type="ORF">GW7_03916</name>
</gene>
<dbReference type="AlphaFoldDB" id="G5BVR8"/>
<dbReference type="EMBL" id="JH172094">
    <property type="protein sequence ID" value="EHB13379.1"/>
    <property type="molecule type" value="Genomic_DNA"/>
</dbReference>
<evidence type="ECO:0000313" key="2">
    <source>
        <dbReference type="Proteomes" id="UP000006813"/>
    </source>
</evidence>
<dbReference type="InParanoid" id="G5BVR8"/>
<dbReference type="Proteomes" id="UP000006813">
    <property type="component" value="Unassembled WGS sequence"/>
</dbReference>
<reference evidence="1 2" key="1">
    <citation type="journal article" date="2011" name="Nature">
        <title>Genome sequencing reveals insights into physiology and longevity of the naked mole rat.</title>
        <authorList>
            <person name="Kim E.B."/>
            <person name="Fang X."/>
            <person name="Fushan A.A."/>
            <person name="Huang Z."/>
            <person name="Lobanov A.V."/>
            <person name="Han L."/>
            <person name="Marino S.M."/>
            <person name="Sun X."/>
            <person name="Turanov A.A."/>
            <person name="Yang P."/>
            <person name="Yim S.H."/>
            <person name="Zhao X."/>
            <person name="Kasaikina M.V."/>
            <person name="Stoletzki N."/>
            <person name="Peng C."/>
            <person name="Polak P."/>
            <person name="Xiong Z."/>
            <person name="Kiezun A."/>
            <person name="Zhu Y."/>
            <person name="Chen Y."/>
            <person name="Kryukov G.V."/>
            <person name="Zhang Q."/>
            <person name="Peshkin L."/>
            <person name="Yang L."/>
            <person name="Bronson R.T."/>
            <person name="Buffenstein R."/>
            <person name="Wang B."/>
            <person name="Han C."/>
            <person name="Li Q."/>
            <person name="Chen L."/>
            <person name="Zhao W."/>
            <person name="Sunyaev S.R."/>
            <person name="Park T.J."/>
            <person name="Zhang G."/>
            <person name="Wang J."/>
            <person name="Gladyshev V.N."/>
        </authorList>
    </citation>
    <scope>NUCLEOTIDE SEQUENCE [LARGE SCALE GENOMIC DNA]</scope>
</reference>
<name>G5BVR8_HETGA</name>
<organism evidence="1 2">
    <name type="scientific">Heterocephalus glaber</name>
    <name type="common">Naked mole rat</name>
    <dbReference type="NCBI Taxonomy" id="10181"/>
    <lineage>
        <taxon>Eukaryota</taxon>
        <taxon>Metazoa</taxon>
        <taxon>Chordata</taxon>
        <taxon>Craniata</taxon>
        <taxon>Vertebrata</taxon>
        <taxon>Euteleostomi</taxon>
        <taxon>Mammalia</taxon>
        <taxon>Eutheria</taxon>
        <taxon>Euarchontoglires</taxon>
        <taxon>Glires</taxon>
        <taxon>Rodentia</taxon>
        <taxon>Hystricomorpha</taxon>
        <taxon>Bathyergidae</taxon>
        <taxon>Heterocephalus</taxon>
    </lineage>
</organism>
<evidence type="ECO:0000313" key="1">
    <source>
        <dbReference type="EMBL" id="EHB13379.1"/>
    </source>
</evidence>
<protein>
    <submittedName>
        <fullName evidence="1">Uncharacterized protein</fullName>
    </submittedName>
</protein>
<sequence length="63" mass="6833">MARLSGESAYLYKQPIFCAPPGDTKRLRKIAAAAANTHIFKILSTTVVSIPHLGSVGFISFRI</sequence>